<dbReference type="EMBL" id="CP016893">
    <property type="protein sequence ID" value="AST58828.1"/>
    <property type="molecule type" value="Genomic_DNA"/>
</dbReference>
<proteinExistence type="predicted"/>
<dbReference type="Proteomes" id="UP000214975">
    <property type="component" value="Chromosome"/>
</dbReference>
<gene>
    <name evidence="1" type="ORF">Thert_03050</name>
</gene>
<sequence>MKWCYSSLLMCRQQKCALLSKIAIARISEGNKEKTINSL</sequence>
<organism evidence="1 2">
    <name type="scientific">Thermoanaerobacterium thermosaccharolyticum</name>
    <name type="common">Clostridium thermosaccharolyticum</name>
    <dbReference type="NCBI Taxonomy" id="1517"/>
    <lineage>
        <taxon>Bacteria</taxon>
        <taxon>Bacillati</taxon>
        <taxon>Bacillota</taxon>
        <taxon>Clostridia</taxon>
        <taxon>Thermoanaerobacterales</taxon>
        <taxon>Thermoanaerobacteraceae</taxon>
        <taxon>Thermoanaerobacterium</taxon>
    </lineage>
</organism>
<reference evidence="1 2" key="1">
    <citation type="submission" date="2016-08" db="EMBL/GenBank/DDBJ databases">
        <title>A novel genetic cassette of butanologenic Thermoanaerobacterium thermosaccharolyticum that directly convert cellulose to butanol.</title>
        <authorList>
            <person name="Li T."/>
            <person name="He J."/>
        </authorList>
    </citation>
    <scope>NUCLEOTIDE SEQUENCE [LARGE SCALE GENOMIC DNA]</scope>
    <source>
        <strain evidence="1 2">TG57</strain>
    </source>
</reference>
<accession>A0A223I283</accession>
<name>A0A223I283_THETR</name>
<evidence type="ECO:0000313" key="1">
    <source>
        <dbReference type="EMBL" id="AST58828.1"/>
    </source>
</evidence>
<protein>
    <submittedName>
        <fullName evidence="1">Uncharacterized protein</fullName>
    </submittedName>
</protein>
<dbReference type="AlphaFoldDB" id="A0A223I283"/>
<evidence type="ECO:0000313" key="2">
    <source>
        <dbReference type="Proteomes" id="UP000214975"/>
    </source>
</evidence>